<dbReference type="Proteomes" id="UP000245711">
    <property type="component" value="Chromosome"/>
</dbReference>
<accession>A0A2S2BV50</accession>
<keyword evidence="2" id="KW-1185">Reference proteome</keyword>
<organism evidence="1 2">
    <name type="scientific">Rhodococcus oxybenzonivorans</name>
    <dbReference type="NCBI Taxonomy" id="1990687"/>
    <lineage>
        <taxon>Bacteria</taxon>
        <taxon>Bacillati</taxon>
        <taxon>Actinomycetota</taxon>
        <taxon>Actinomycetes</taxon>
        <taxon>Mycobacteriales</taxon>
        <taxon>Nocardiaceae</taxon>
        <taxon>Rhodococcus</taxon>
    </lineage>
</organism>
<evidence type="ECO:0000313" key="2">
    <source>
        <dbReference type="Proteomes" id="UP000245711"/>
    </source>
</evidence>
<dbReference type="KEGG" id="roz:CBI38_14025"/>
<proteinExistence type="predicted"/>
<protein>
    <submittedName>
        <fullName evidence="1">Uncharacterized protein</fullName>
    </submittedName>
</protein>
<sequence length="68" mass="7462">MEAATVLAALVETTGGRWPTRPSRTTRLLVRLDIAGHHPHMAEVIHTLATDPCWPPHAREIAATSADW</sequence>
<gene>
    <name evidence="1" type="ORF">CBI38_14025</name>
</gene>
<evidence type="ECO:0000313" key="1">
    <source>
        <dbReference type="EMBL" id="AWK72520.1"/>
    </source>
</evidence>
<dbReference type="EMBL" id="CP021354">
    <property type="protein sequence ID" value="AWK72520.1"/>
    <property type="molecule type" value="Genomic_DNA"/>
</dbReference>
<name>A0A2S2BV50_9NOCA</name>
<dbReference type="AlphaFoldDB" id="A0A2S2BV50"/>
<reference evidence="1 2" key="1">
    <citation type="submission" date="2017-05" db="EMBL/GenBank/DDBJ databases">
        <title>Isolation of Rhodococcus sp. S2-17 biodegrading of BP-3.</title>
        <authorList>
            <person name="Lee Y."/>
            <person name="Kim K.H."/>
            <person name="Chun B.H."/>
            <person name="Jung H.S."/>
            <person name="Jeon C.O."/>
        </authorList>
    </citation>
    <scope>NUCLEOTIDE SEQUENCE [LARGE SCALE GENOMIC DNA]</scope>
    <source>
        <strain evidence="1 2">S2-17</strain>
    </source>
</reference>